<organism evidence="1 2">
    <name type="scientific">Leptobacterium flavescens</name>
    <dbReference type="NCBI Taxonomy" id="472055"/>
    <lineage>
        <taxon>Bacteria</taxon>
        <taxon>Pseudomonadati</taxon>
        <taxon>Bacteroidota</taxon>
        <taxon>Flavobacteriia</taxon>
        <taxon>Flavobacteriales</taxon>
        <taxon>Flavobacteriaceae</taxon>
        <taxon>Leptobacterium</taxon>
    </lineage>
</organism>
<evidence type="ECO:0000313" key="1">
    <source>
        <dbReference type="EMBL" id="NER13380.1"/>
    </source>
</evidence>
<keyword evidence="2" id="KW-1185">Reference proteome</keyword>
<name>A0A6P0ULU2_9FLAO</name>
<protein>
    <recommendedName>
        <fullName evidence="3">TIGR03067 domain-containing protein</fullName>
    </recommendedName>
</protein>
<evidence type="ECO:0008006" key="3">
    <source>
        <dbReference type="Google" id="ProtNLM"/>
    </source>
</evidence>
<dbReference type="Proteomes" id="UP000468581">
    <property type="component" value="Unassembled WGS sequence"/>
</dbReference>
<comment type="caution">
    <text evidence="1">The sequence shown here is derived from an EMBL/GenBank/DDBJ whole genome shotgun (WGS) entry which is preliminary data.</text>
</comment>
<accession>A0A6P0ULU2</accession>
<sequence>MLGVKDFIGTWETKEFHGCVGNDHGIIVFHVSGKGMATLWKKELPNTTTFSEGKLEIVDKGGGSFSIIIDGHAIRSDFLMLEANFYDPLSTPSFISEIPDNGKRYFEKLVKKEK</sequence>
<gene>
    <name evidence="1" type="ORF">GWK08_08020</name>
</gene>
<dbReference type="RefSeq" id="WP_163606421.1">
    <property type="nucleotide sequence ID" value="NZ_JAABOO010000002.1"/>
</dbReference>
<reference evidence="1 2" key="1">
    <citation type="submission" date="2020-01" db="EMBL/GenBank/DDBJ databases">
        <title>Leptobacterium flavescens.</title>
        <authorList>
            <person name="Wang G."/>
        </authorList>
    </citation>
    <scope>NUCLEOTIDE SEQUENCE [LARGE SCALE GENOMIC DNA]</scope>
    <source>
        <strain evidence="1 2">KCTC 22160</strain>
    </source>
</reference>
<proteinExistence type="predicted"/>
<dbReference type="AlphaFoldDB" id="A0A6P0ULU2"/>
<dbReference type="EMBL" id="JAABOO010000002">
    <property type="protein sequence ID" value="NER13380.1"/>
    <property type="molecule type" value="Genomic_DNA"/>
</dbReference>
<evidence type="ECO:0000313" key="2">
    <source>
        <dbReference type="Proteomes" id="UP000468581"/>
    </source>
</evidence>